<name>A0A6C0CE02_9ZZZZ</name>
<evidence type="ECO:0000313" key="1">
    <source>
        <dbReference type="EMBL" id="QHT02523.1"/>
    </source>
</evidence>
<protein>
    <recommendedName>
        <fullName evidence="2">Apple domain-containing protein</fullName>
    </recommendedName>
</protein>
<sequence>MLVNKLYLLLIVIVVILLCKNTIEGLKGYKYDGLNYSHCASIPGSILCELSHEDCIKGDFSGFKNDGEHCSVDGYSGTCITIQVDEGGKKLCNVTNDEINRIYQSELNSNPPIDTYSGNNYYTIKKVNTSPDSPQQSTTSTPQQPTTLYAYTHAPACSEDSSIASRCASLMEGEYVNCSNNPDCCLCNQSNWNKVYTSKNSDTPGNKLAQKSFNNIPLFNNVPSGDKEGYNIVKLDDTNKGNFTDRLSNDNFKRYFELPVGVSDKYYTPSKGYFFNQYNDNYETLHEFNLNEYPGYIESGSGSIMNEFFYEECLYEKDDHDQCVCNNTSEPSASGINPRNPNCIPCPSGEHIQAPGGKCVACSESNKVLDTRDGTCVTCDSLDYCNGRYKCIYAENEQGEGECHQIDLHENQQVIRSDCVPKNTVDAAAAADACGLVSGAYHLSSDTSTLDEFYSACSSNCEVVQSIIDSTEGYINYNSESVTTPVATSGVINNDYNLITNEYCKSIDDANKCDQIKHCEWKTDKCLLDIHGTTETNQLSDNLYYIPLPNVFNNSLELNDCSTGTECSNVDRCSISTPLPIEYESSLDGGIVNNELFDRNIKCKNLSSDRNHINDIKYDGDPKGFCFNDGTTNTMTPVGCLDSTELNDLILHKSGDYITTVVTKAYLTDLINMRESVAEVSAPAEPAPAEPSTPPEIQSIGITTNHNLITDPLLEGDCISDPSDSSNCDIDLTKSSKLIDTCRELCENNTEICNEYGVKFPTSVDDYSNAGCYLSKYCTEGGNSDCIQQPCTAIGEPYSDCIQQPCTAIGEPYSGCIPQNCTGIDLPYQGCKPTYTQHSDGNLCNAQITSTLSTATEEGCRNHCDGTTECLAYYLETHSGGRYGGETYTCHIWNNNQGISGPQYVDCEPTEVCTSPGYPCYEKNIFCNTSLTDPREGCIPPPCTGVDQPYVGCLEQPCTGVDQPYVGCIPNYIAFPDNHYCNMIRPFGGVNTDEGDDITDNSCRIRCSQLDNCTGYQFNSATATRDQQCLIYGGATFGDVDTPSLGSYCYKKDI</sequence>
<dbReference type="EMBL" id="MN739395">
    <property type="protein sequence ID" value="QHT02523.1"/>
    <property type="molecule type" value="Genomic_DNA"/>
</dbReference>
<reference evidence="1" key="1">
    <citation type="journal article" date="2020" name="Nature">
        <title>Giant virus diversity and host interactions through global metagenomics.</title>
        <authorList>
            <person name="Schulz F."/>
            <person name="Roux S."/>
            <person name="Paez-Espino D."/>
            <person name="Jungbluth S."/>
            <person name="Walsh D.A."/>
            <person name="Denef V.J."/>
            <person name="McMahon K.D."/>
            <person name="Konstantinidis K.T."/>
            <person name="Eloe-Fadrosh E.A."/>
            <person name="Kyrpides N.C."/>
            <person name="Woyke T."/>
        </authorList>
    </citation>
    <scope>NUCLEOTIDE SEQUENCE</scope>
    <source>
        <strain evidence="1">GVMAG-M-3300020595-32</strain>
    </source>
</reference>
<evidence type="ECO:0008006" key="2">
    <source>
        <dbReference type="Google" id="ProtNLM"/>
    </source>
</evidence>
<proteinExistence type="predicted"/>
<accession>A0A6C0CE02</accession>
<dbReference type="AlphaFoldDB" id="A0A6C0CE02"/>
<organism evidence="1">
    <name type="scientific">viral metagenome</name>
    <dbReference type="NCBI Taxonomy" id="1070528"/>
    <lineage>
        <taxon>unclassified sequences</taxon>
        <taxon>metagenomes</taxon>
        <taxon>organismal metagenomes</taxon>
    </lineage>
</organism>